<comment type="caution">
    <text evidence="2">The sequence shown here is derived from an EMBL/GenBank/DDBJ whole genome shotgun (WGS) entry which is preliminary data.</text>
</comment>
<dbReference type="EMBL" id="REGN01007900">
    <property type="protein sequence ID" value="RNA04984.1"/>
    <property type="molecule type" value="Genomic_DNA"/>
</dbReference>
<sequence>MTRRVFLFFGFVHVAFLKIHNNLNFTKTRVTSLKNSDILFKKFKFKKTCNQLEIKDTKQKFKSFAQIDELTFSLYVFISFQYNVNINNSSLEIILDTSTEKQSRETKK</sequence>
<protein>
    <submittedName>
        <fullName evidence="2">Uncharacterized protein</fullName>
    </submittedName>
</protein>
<gene>
    <name evidence="2" type="ORF">BpHYR1_047114</name>
</gene>
<reference evidence="2 3" key="1">
    <citation type="journal article" date="2018" name="Sci. Rep.">
        <title>Genomic signatures of local adaptation to the degree of environmental predictability in rotifers.</title>
        <authorList>
            <person name="Franch-Gras L."/>
            <person name="Hahn C."/>
            <person name="Garcia-Roger E.M."/>
            <person name="Carmona M.J."/>
            <person name="Serra M."/>
            <person name="Gomez A."/>
        </authorList>
    </citation>
    <scope>NUCLEOTIDE SEQUENCE [LARGE SCALE GENOMIC DNA]</scope>
    <source>
        <strain evidence="2">HYR1</strain>
    </source>
</reference>
<organism evidence="2 3">
    <name type="scientific">Brachionus plicatilis</name>
    <name type="common">Marine rotifer</name>
    <name type="synonym">Brachionus muelleri</name>
    <dbReference type="NCBI Taxonomy" id="10195"/>
    <lineage>
        <taxon>Eukaryota</taxon>
        <taxon>Metazoa</taxon>
        <taxon>Spiralia</taxon>
        <taxon>Gnathifera</taxon>
        <taxon>Rotifera</taxon>
        <taxon>Eurotatoria</taxon>
        <taxon>Monogononta</taxon>
        <taxon>Pseudotrocha</taxon>
        <taxon>Ploima</taxon>
        <taxon>Brachionidae</taxon>
        <taxon>Brachionus</taxon>
    </lineage>
</organism>
<keyword evidence="3" id="KW-1185">Reference proteome</keyword>
<feature type="signal peptide" evidence="1">
    <location>
        <begin position="1"/>
        <end position="17"/>
    </location>
</feature>
<keyword evidence="1" id="KW-0732">Signal</keyword>
<name>A0A3M7Q192_BRAPC</name>
<dbReference type="Proteomes" id="UP000276133">
    <property type="component" value="Unassembled WGS sequence"/>
</dbReference>
<dbReference type="AlphaFoldDB" id="A0A3M7Q192"/>
<accession>A0A3M7Q192</accession>
<feature type="chain" id="PRO_5017951228" evidence="1">
    <location>
        <begin position="18"/>
        <end position="108"/>
    </location>
</feature>
<evidence type="ECO:0000256" key="1">
    <source>
        <dbReference type="SAM" id="SignalP"/>
    </source>
</evidence>
<proteinExistence type="predicted"/>
<evidence type="ECO:0000313" key="2">
    <source>
        <dbReference type="EMBL" id="RNA04984.1"/>
    </source>
</evidence>
<evidence type="ECO:0000313" key="3">
    <source>
        <dbReference type="Proteomes" id="UP000276133"/>
    </source>
</evidence>